<dbReference type="AlphaFoldDB" id="A0A1F4ZS36"/>
<dbReference type="STRING" id="1797263.A2397_04330"/>
<sequence length="115" mass="12717">MTTNLVVNEVLVEYKDFLRATARLNGCFNKSKSVIISTIGWPIKLTPEDLTPNGLLRKAERLSLELSHDCPDVCNGFVMGIRAVAEINLGSKLWLAGEIDESALKECGDAVYFEE</sequence>
<accession>A0A1F4ZS36</accession>
<reference evidence="1 2" key="1">
    <citation type="journal article" date="2016" name="Nat. Commun.">
        <title>Thousands of microbial genomes shed light on interconnected biogeochemical processes in an aquifer system.</title>
        <authorList>
            <person name="Anantharaman K."/>
            <person name="Brown C.T."/>
            <person name="Hug L.A."/>
            <person name="Sharon I."/>
            <person name="Castelle C.J."/>
            <person name="Probst A.J."/>
            <person name="Thomas B.C."/>
            <person name="Singh A."/>
            <person name="Wilkins M.J."/>
            <person name="Karaoz U."/>
            <person name="Brodie E.L."/>
            <person name="Williams K.H."/>
            <person name="Hubbard S.S."/>
            <person name="Banfield J.F."/>
        </authorList>
    </citation>
    <scope>NUCLEOTIDE SEQUENCE [LARGE SCALE GENOMIC DNA]</scope>
</reference>
<dbReference type="Proteomes" id="UP000176424">
    <property type="component" value="Unassembled WGS sequence"/>
</dbReference>
<comment type="caution">
    <text evidence="1">The sequence shown here is derived from an EMBL/GenBank/DDBJ whole genome shotgun (WGS) entry which is preliminary data.</text>
</comment>
<evidence type="ECO:0000313" key="2">
    <source>
        <dbReference type="Proteomes" id="UP000176424"/>
    </source>
</evidence>
<evidence type="ECO:0000313" key="1">
    <source>
        <dbReference type="EMBL" id="OGD09181.1"/>
    </source>
</evidence>
<name>A0A1F4ZS36_9BACT</name>
<gene>
    <name evidence="1" type="ORF">A2397_04330</name>
</gene>
<proteinExistence type="predicted"/>
<dbReference type="EMBL" id="MEXR01000037">
    <property type="protein sequence ID" value="OGD09181.1"/>
    <property type="molecule type" value="Genomic_DNA"/>
</dbReference>
<protein>
    <submittedName>
        <fullName evidence="1">Uncharacterized protein</fullName>
    </submittedName>
</protein>
<organism evidence="1 2">
    <name type="scientific">Candidatus Amesbacteria bacterium RIFOXYB1_FULL_44_23</name>
    <dbReference type="NCBI Taxonomy" id="1797263"/>
    <lineage>
        <taxon>Bacteria</taxon>
        <taxon>Candidatus Amesiibacteriota</taxon>
    </lineage>
</organism>